<evidence type="ECO:0000259" key="5">
    <source>
        <dbReference type="PROSITE" id="PS50897"/>
    </source>
</evidence>
<sequence length="600" mass="66828">MGRDSDCGLPPSKRLKLSKPCPRKVVEGFPTGVVGVGSGAAPMATDLAANEVETLGSRGQIRKVEFVRIIAQALFSLGYQQAGSMLEQESGIMLQSPVVAEFRQDILAGQWDKSLGTLCMIGPIDKETLKSASFLILQQKFLELLDHGETSAALKTLRSEISTLDINTQRVHQLASFIMCPSREVLLDKADWRGAGEDSRIHLLEELQQLFPPSIMIPERRLEHLVEQALDVQRDACVFHNSLDHALSLYADHRCNRDQIPTQTLQVLEAHEDEVWFLQFSHDGHYLASTSKDCTAIVWEVNDDESVILKHTLTGHRKPVSFVSWSPDSTMLLTSGNQEVVKLWDIHTGECKHTFDKPSSYFTSCAWFPDGHHLVSGGGDKCIYMWDLEGRELQSWKAACLPHINDLAITVDGSHMVSTSAQKGIRIYNLEVKSERIIDEEKAITSLSLSKDGKYLLVNLVNQEIHLWDIAGKLNSPLKYRGHRQQRYVIRSCFGGSDQAFIASGSEDSQVYIWHRGNGDLLEVLPGHSGTVNSVSWNPVNPHMFASASDDHTIRIWGLSRRQERSSRTAGSSSAAIDHLANGGPHELLENLRPFQPETV</sequence>
<dbReference type="PANTHER" id="PTHR22838:SF0">
    <property type="entry name" value="WD REPEAT-CONTAINING PROTEIN 26"/>
    <property type="match status" value="1"/>
</dbReference>
<dbReference type="Gene3D" id="2.130.10.10">
    <property type="entry name" value="YVTN repeat-like/Quinoprotein amine dehydrogenase"/>
    <property type="match status" value="2"/>
</dbReference>
<feature type="region of interest" description="Disordered" evidence="4">
    <location>
        <begin position="565"/>
        <end position="600"/>
    </location>
</feature>
<dbReference type="SMART" id="SM00668">
    <property type="entry name" value="CTLH"/>
    <property type="match status" value="1"/>
</dbReference>
<dbReference type="PROSITE" id="PS50294">
    <property type="entry name" value="WD_REPEATS_REGION"/>
    <property type="match status" value="4"/>
</dbReference>
<evidence type="ECO:0000256" key="1">
    <source>
        <dbReference type="ARBA" id="ARBA00022574"/>
    </source>
</evidence>
<dbReference type="Pfam" id="PF00400">
    <property type="entry name" value="WD40"/>
    <property type="match status" value="5"/>
</dbReference>
<gene>
    <name evidence="6" type="ORF">CSSPTR1EN2_LOCUS3501</name>
</gene>
<evidence type="ECO:0000256" key="2">
    <source>
        <dbReference type="ARBA" id="ARBA00022737"/>
    </source>
</evidence>
<feature type="repeat" description="WD" evidence="3">
    <location>
        <begin position="268"/>
        <end position="309"/>
    </location>
</feature>
<feature type="domain" description="CTLH" evidence="5">
    <location>
        <begin position="101"/>
        <end position="152"/>
    </location>
</feature>
<dbReference type="PRINTS" id="PR00320">
    <property type="entry name" value="GPROTEINBRPT"/>
</dbReference>
<dbReference type="InterPro" id="IPR001680">
    <property type="entry name" value="WD40_rpt"/>
</dbReference>
<dbReference type="InterPro" id="IPR036322">
    <property type="entry name" value="WD40_repeat_dom_sf"/>
</dbReference>
<feature type="repeat" description="WD" evidence="3">
    <location>
        <begin position="313"/>
        <end position="354"/>
    </location>
</feature>
<feature type="repeat" description="WD" evidence="3">
    <location>
        <begin position="525"/>
        <end position="567"/>
    </location>
</feature>
<name>A0ABP0TH82_9BRYO</name>
<dbReference type="PROSITE" id="PS50082">
    <property type="entry name" value="WD_REPEATS_2"/>
    <property type="match status" value="4"/>
</dbReference>
<dbReference type="InterPro" id="IPR006594">
    <property type="entry name" value="LisH"/>
</dbReference>
<dbReference type="InterPro" id="IPR020472">
    <property type="entry name" value="WD40_PAC1"/>
</dbReference>
<dbReference type="PROSITE" id="PS00678">
    <property type="entry name" value="WD_REPEATS_1"/>
    <property type="match status" value="2"/>
</dbReference>
<dbReference type="Pfam" id="PF23627">
    <property type="entry name" value="LisH_WDR26"/>
    <property type="match status" value="1"/>
</dbReference>
<dbReference type="CDD" id="cd00200">
    <property type="entry name" value="WD40"/>
    <property type="match status" value="1"/>
</dbReference>
<dbReference type="InterPro" id="IPR051350">
    <property type="entry name" value="WD_repeat-ST_regulator"/>
</dbReference>
<evidence type="ECO:0000313" key="6">
    <source>
        <dbReference type="EMBL" id="CAK9196493.1"/>
    </source>
</evidence>
<dbReference type="PROSITE" id="PS50896">
    <property type="entry name" value="LISH"/>
    <property type="match status" value="1"/>
</dbReference>
<dbReference type="SMART" id="SM00320">
    <property type="entry name" value="WD40"/>
    <property type="match status" value="7"/>
</dbReference>
<keyword evidence="2" id="KW-0677">Repeat</keyword>
<proteinExistence type="predicted"/>
<dbReference type="SUPFAM" id="SSF50978">
    <property type="entry name" value="WD40 repeat-like"/>
    <property type="match status" value="1"/>
</dbReference>
<dbReference type="InterPro" id="IPR015943">
    <property type="entry name" value="WD40/YVTN_repeat-like_dom_sf"/>
</dbReference>
<organism evidence="6 7">
    <name type="scientific">Sphagnum troendelagicum</name>
    <dbReference type="NCBI Taxonomy" id="128251"/>
    <lineage>
        <taxon>Eukaryota</taxon>
        <taxon>Viridiplantae</taxon>
        <taxon>Streptophyta</taxon>
        <taxon>Embryophyta</taxon>
        <taxon>Bryophyta</taxon>
        <taxon>Sphagnophytina</taxon>
        <taxon>Sphagnopsida</taxon>
        <taxon>Sphagnales</taxon>
        <taxon>Sphagnaceae</taxon>
        <taxon>Sphagnum</taxon>
    </lineage>
</organism>
<dbReference type="EMBL" id="OZ019903">
    <property type="protein sequence ID" value="CAK9196493.1"/>
    <property type="molecule type" value="Genomic_DNA"/>
</dbReference>
<dbReference type="Proteomes" id="UP001497512">
    <property type="component" value="Chromosome 11"/>
</dbReference>
<accession>A0ABP0TH82</accession>
<reference evidence="6" key="1">
    <citation type="submission" date="2024-02" db="EMBL/GenBank/DDBJ databases">
        <authorList>
            <consortium name="ELIXIR-Norway"/>
            <consortium name="Elixir Norway"/>
        </authorList>
    </citation>
    <scope>NUCLEOTIDE SEQUENCE</scope>
</reference>
<evidence type="ECO:0000256" key="4">
    <source>
        <dbReference type="SAM" id="MobiDB-lite"/>
    </source>
</evidence>
<dbReference type="PROSITE" id="PS50897">
    <property type="entry name" value="CTLH"/>
    <property type="match status" value="1"/>
</dbReference>
<keyword evidence="1 3" id="KW-0853">WD repeat</keyword>
<evidence type="ECO:0000313" key="7">
    <source>
        <dbReference type="Proteomes" id="UP001497512"/>
    </source>
</evidence>
<dbReference type="PANTHER" id="PTHR22838">
    <property type="entry name" value="WD REPEAT PROTEIN 26-RELATED"/>
    <property type="match status" value="1"/>
</dbReference>
<protein>
    <recommendedName>
        <fullName evidence="5">CTLH domain-containing protein</fullName>
    </recommendedName>
</protein>
<dbReference type="InterPro" id="IPR019775">
    <property type="entry name" value="WD40_repeat_CS"/>
</dbReference>
<keyword evidence="7" id="KW-1185">Reference proteome</keyword>
<dbReference type="InterPro" id="IPR006595">
    <property type="entry name" value="CTLH_C"/>
</dbReference>
<evidence type="ECO:0000256" key="3">
    <source>
        <dbReference type="PROSITE-ProRule" id="PRU00221"/>
    </source>
</evidence>
<feature type="repeat" description="WD" evidence="3">
    <location>
        <begin position="355"/>
        <end position="389"/>
    </location>
</feature>